<evidence type="ECO:0000313" key="1">
    <source>
        <dbReference type="EMBL" id="GIJ92740.1"/>
    </source>
</evidence>
<comment type="caution">
    <text evidence="1">The sequence shown here is derived from an EMBL/GenBank/DDBJ whole genome shotgun (WGS) entry which is preliminary data.</text>
</comment>
<dbReference type="Proteomes" id="UP001043456">
    <property type="component" value="Unassembled WGS sequence"/>
</dbReference>
<dbReference type="RefSeq" id="XP_043163486.1">
    <property type="nucleotide sequence ID" value="XM_043307551.1"/>
</dbReference>
<gene>
    <name evidence="1" type="ORF">Asppvi_002018</name>
</gene>
<proteinExistence type="predicted"/>
<dbReference type="AlphaFoldDB" id="A0A9P3F1B9"/>
<organism evidence="1 2">
    <name type="scientific">Aspergillus pseudoviridinutans</name>
    <dbReference type="NCBI Taxonomy" id="1517512"/>
    <lineage>
        <taxon>Eukaryota</taxon>
        <taxon>Fungi</taxon>
        <taxon>Dikarya</taxon>
        <taxon>Ascomycota</taxon>
        <taxon>Pezizomycotina</taxon>
        <taxon>Eurotiomycetes</taxon>
        <taxon>Eurotiomycetidae</taxon>
        <taxon>Eurotiales</taxon>
        <taxon>Aspergillaceae</taxon>
        <taxon>Aspergillus</taxon>
        <taxon>Aspergillus subgen. Fumigati</taxon>
    </lineage>
</organism>
<evidence type="ECO:0000313" key="2">
    <source>
        <dbReference type="Proteomes" id="UP001043456"/>
    </source>
</evidence>
<name>A0A9P3F1B9_9EURO</name>
<keyword evidence="2" id="KW-1185">Reference proteome</keyword>
<protein>
    <submittedName>
        <fullName evidence="1">Uncharacterized protein</fullName>
    </submittedName>
</protein>
<dbReference type="EMBL" id="BHVY01000011">
    <property type="protein sequence ID" value="GIJ92740.1"/>
    <property type="molecule type" value="Genomic_DNA"/>
</dbReference>
<accession>A0A9P3F1B9</accession>
<reference evidence="1 2" key="1">
    <citation type="submission" date="2018-10" db="EMBL/GenBank/DDBJ databases">
        <title>Pan-genome distribution and transcriptional activeness of fungal secondary metabolism genes in Aspergillus section Fumigati.</title>
        <authorList>
            <person name="Takahashi H."/>
            <person name="Umemura M."/>
            <person name="Ninomiya A."/>
            <person name="Kusuya Y."/>
            <person name="Urayama S."/>
            <person name="Shimizu M."/>
            <person name="Watanabe A."/>
            <person name="Kamei K."/>
            <person name="Yaguchi T."/>
            <person name="Hagiwara D."/>
        </authorList>
    </citation>
    <scope>NUCLEOTIDE SEQUENCE [LARGE SCALE GENOMIC DNA]</scope>
    <source>
        <strain evidence="1 2">IFM 55266</strain>
    </source>
</reference>
<dbReference type="GeneID" id="67000630"/>
<sequence>MVWPTIAVKRPLVLQTFSSSEKSPVLGRFSVQLSLLFMELVLGMCFYRRAALLKAIGGVEESASKTVEISGPDRSHLTIVDLPGCGHGGVAPQRMGCHSSTHNLPEGMRDQDDVRVLLVKVISSGVMLRKTKA</sequence>
<dbReference type="OrthoDB" id="415706at2759"/>